<accession>A0A6M3K9G9</accession>
<reference evidence="2" key="1">
    <citation type="submission" date="2020-03" db="EMBL/GenBank/DDBJ databases">
        <title>The deep terrestrial virosphere.</title>
        <authorList>
            <person name="Holmfeldt K."/>
            <person name="Nilsson E."/>
            <person name="Simone D."/>
            <person name="Lopez-Fernandez M."/>
            <person name="Wu X."/>
            <person name="de Brujin I."/>
            <person name="Lundin D."/>
            <person name="Andersson A."/>
            <person name="Bertilsson S."/>
            <person name="Dopson M."/>
        </authorList>
    </citation>
    <scope>NUCLEOTIDE SEQUENCE</scope>
    <source>
        <strain evidence="2">MM415A01070</strain>
        <strain evidence="1">MM415B00796</strain>
    </source>
</reference>
<dbReference type="AlphaFoldDB" id="A0A6M3K9G9"/>
<dbReference type="EMBL" id="MT142337">
    <property type="protein sequence ID" value="QJA78462.1"/>
    <property type="molecule type" value="Genomic_DNA"/>
</dbReference>
<evidence type="ECO:0000313" key="2">
    <source>
        <dbReference type="EMBL" id="QJA78462.1"/>
    </source>
</evidence>
<dbReference type="EMBL" id="MT141468">
    <property type="protein sequence ID" value="QJA62343.1"/>
    <property type="molecule type" value="Genomic_DNA"/>
</dbReference>
<gene>
    <name evidence="2" type="ORF">MM415A01070_0029</name>
    <name evidence="1" type="ORF">MM415B00796_0018</name>
</gene>
<name>A0A6M3K9G9_9ZZZZ</name>
<proteinExistence type="predicted"/>
<evidence type="ECO:0000313" key="1">
    <source>
        <dbReference type="EMBL" id="QJA62343.1"/>
    </source>
</evidence>
<organism evidence="2">
    <name type="scientific">viral metagenome</name>
    <dbReference type="NCBI Taxonomy" id="1070528"/>
    <lineage>
        <taxon>unclassified sequences</taxon>
        <taxon>metagenomes</taxon>
        <taxon>organismal metagenomes</taxon>
    </lineage>
</organism>
<sequence length="114" mass="12784">MEHGRTTERETEFGLVAFDGRVVEIDASINETWTWANRHGNRWPCSTIASRAIFAIFDPNGLAWMEAQEEMEDDNGALSMLPVDDIDGGEFDAWVADCLRDALPADHACRWLVG</sequence>
<protein>
    <submittedName>
        <fullName evidence="2">Uncharacterized protein</fullName>
    </submittedName>
</protein>